<keyword evidence="3" id="KW-1185">Reference proteome</keyword>
<reference evidence="3 4" key="1">
    <citation type="submission" date="2017-07" db="EMBL/GenBank/DDBJ databases">
        <title>Leptospira spp. isolated from tropical soils.</title>
        <authorList>
            <person name="Thibeaux R."/>
            <person name="Iraola G."/>
            <person name="Ferres I."/>
            <person name="Bierque E."/>
            <person name="Girault D."/>
            <person name="Soupe-Gilbert M.-E."/>
            <person name="Picardeau M."/>
            <person name="Goarant C."/>
        </authorList>
    </citation>
    <scope>NUCLEOTIDE SEQUENCE [LARGE SCALE GENOMIC DNA]</scope>
    <source>
        <strain evidence="1 4">FH2-B-C1</strain>
        <strain evidence="2 3">FH2-B-D1</strain>
    </source>
</reference>
<dbReference type="EMBL" id="NPDU01000010">
    <property type="protein sequence ID" value="PJZ62943.1"/>
    <property type="molecule type" value="Genomic_DNA"/>
</dbReference>
<dbReference type="Proteomes" id="UP000232188">
    <property type="component" value="Unassembled WGS sequence"/>
</dbReference>
<dbReference type="EMBL" id="NPDV01000016">
    <property type="protein sequence ID" value="PJZ52081.1"/>
    <property type="molecule type" value="Genomic_DNA"/>
</dbReference>
<accession>A0A2M9YKK4</accession>
<dbReference type="Proteomes" id="UP000232149">
    <property type="component" value="Unassembled WGS sequence"/>
</dbReference>
<protein>
    <submittedName>
        <fullName evidence="1">Uncharacterized protein</fullName>
    </submittedName>
</protein>
<dbReference type="RefSeq" id="WP_100786897.1">
    <property type="nucleotide sequence ID" value="NZ_NPDU01000010.1"/>
</dbReference>
<organism evidence="1 4">
    <name type="scientific">Leptospira adleri</name>
    <dbReference type="NCBI Taxonomy" id="2023186"/>
    <lineage>
        <taxon>Bacteria</taxon>
        <taxon>Pseudomonadati</taxon>
        <taxon>Spirochaetota</taxon>
        <taxon>Spirochaetia</taxon>
        <taxon>Leptospirales</taxon>
        <taxon>Leptospiraceae</taxon>
        <taxon>Leptospira</taxon>
    </lineage>
</organism>
<dbReference type="AlphaFoldDB" id="A0A2M9YKK4"/>
<comment type="caution">
    <text evidence="1">The sequence shown here is derived from an EMBL/GenBank/DDBJ whole genome shotgun (WGS) entry which is preliminary data.</text>
</comment>
<evidence type="ECO:0000313" key="1">
    <source>
        <dbReference type="EMBL" id="PJZ52081.1"/>
    </source>
</evidence>
<sequence>MNQDIDIYLRKSILDPFQKRLRIDSKTVQYGDQQLRCYDIKEIRYGITQLYINGIKANRLYSIGIRDGKNQTIQIGFQSLRLFVTNKKIEDRYMQIIDSLWENLTKRLAEQALENLDNGRPYKIKNLEIAPRGVNMRVVKWFKKDEDHFVEWKDLRKYSQEGHLHLFSDSNPKIKIKINFQTVWNAPVAASVLETLWRDGRAYKLAEFHDRH</sequence>
<evidence type="ECO:0000313" key="3">
    <source>
        <dbReference type="Proteomes" id="UP000232149"/>
    </source>
</evidence>
<evidence type="ECO:0000313" key="4">
    <source>
        <dbReference type="Proteomes" id="UP000232188"/>
    </source>
</evidence>
<evidence type="ECO:0000313" key="2">
    <source>
        <dbReference type="EMBL" id="PJZ62943.1"/>
    </source>
</evidence>
<proteinExistence type="predicted"/>
<gene>
    <name evidence="2" type="ORF">CH376_05485</name>
    <name evidence="1" type="ORF">CH380_16705</name>
</gene>
<name>A0A2M9YKK4_9LEPT</name>